<accession>A0A1G2E2U6</accession>
<keyword evidence="1" id="KW-0175">Coiled coil</keyword>
<keyword evidence="3" id="KW-1133">Transmembrane helix</keyword>
<proteinExistence type="predicted"/>
<sequence>MKKDLGVTQGGKAGFFIAEKSKPVFGQISRGQTSVKSVEARPPSPLVEEAAVQKEPLLTEIKAKEPVGLNITAENFRKAQKEEEKKRETQIRIAAEAVEARKREQERIEQEQRALERKAREEQERKERTKREEEERKKLILAEAEKRKALILAEEEKKKAQILAEKARAEFENSYDGRKIVLGRKQEEAKAERTALQSEVQRSSTRVKNLNFAKTEILNATKRLKSSFKEIVDGERKIEEEARLIETKEAQAINPNTKKQIEEKRWKMEKRRREFEQKRWPWDDKLRNLEDKLEKIDVEIRDANFEKENVNKKQNELLLKEEKIRLELEKINIDEELKKMGELKNAAEAKKAEVFESLKKIEIDLGDIMTQEKIVEDEKRNVDEQERSIRAIEERRELEKQRWQIEEKRRDIEKKRWVVDEIKQSAQAQLKSAEERLGLIDSRMESLRSRADEINIKLGLKQPEAKLVQQSPEEEPKEALKEAPKNLPREETASLKKELANQSEIKKNIGQNLAAINGQLAAEGVSKERQEQAMLEIENARKRIEALKREAAEARARQKPKVSEIAMPIEGKKAIEEAPTKEEIEESMGLENKDILNGDKGREELLSRIRSPLDRKEFGAGAEFYKNFEGIAQKEKKEVENRIMKNESIQTRQDGVVVPLAKKPSKGEKLWVRLFVVIFVITLLFANLTFWYWYFKIRNQTPIGEPNAVPALAPEAPITPISPEISAPNSLIITENERMLRTDATGMRGLISEAIAEPQTEGQFRRLILINKNENNVFSIREFFGALGVVASEEFYQQLDDDFTLFIYSQNQGKRIGFINKMKNSNGFTGLMAGLEPNLLNDFRNFFSLIGYEGPAVASYFRDADQAVGYGGLNFRYQTLSAQDMGICYFISSDYFIFTSSWESMENTLKRVFGI</sequence>
<comment type="caution">
    <text evidence="4">The sequence shown here is derived from an EMBL/GenBank/DDBJ whole genome shotgun (WGS) entry which is preliminary data.</text>
</comment>
<feature type="compositionally biased region" description="Basic and acidic residues" evidence="2">
    <location>
        <begin position="477"/>
        <end position="494"/>
    </location>
</feature>
<evidence type="ECO:0000256" key="1">
    <source>
        <dbReference type="SAM" id="Coils"/>
    </source>
</evidence>
<gene>
    <name evidence="4" type="ORF">A2626_02130</name>
</gene>
<dbReference type="EMBL" id="MHLZ01000011">
    <property type="protein sequence ID" value="OGZ20123.1"/>
    <property type="molecule type" value="Genomic_DNA"/>
</dbReference>
<evidence type="ECO:0000313" key="5">
    <source>
        <dbReference type="Proteomes" id="UP000177360"/>
    </source>
</evidence>
<protein>
    <submittedName>
        <fullName evidence="4">Uncharacterized protein</fullName>
    </submittedName>
</protein>
<feature type="transmembrane region" description="Helical" evidence="3">
    <location>
        <begin position="670"/>
        <end position="694"/>
    </location>
</feature>
<feature type="region of interest" description="Disordered" evidence="2">
    <location>
        <begin position="465"/>
        <end position="494"/>
    </location>
</feature>
<evidence type="ECO:0000256" key="2">
    <source>
        <dbReference type="SAM" id="MobiDB-lite"/>
    </source>
</evidence>
<feature type="coiled-coil region" evidence="1">
    <location>
        <begin position="258"/>
        <end position="450"/>
    </location>
</feature>
<feature type="region of interest" description="Disordered" evidence="2">
    <location>
        <begin position="98"/>
        <end position="138"/>
    </location>
</feature>
<name>A0A1G2E2U6_9BACT</name>
<dbReference type="Proteomes" id="UP000177360">
    <property type="component" value="Unassembled WGS sequence"/>
</dbReference>
<evidence type="ECO:0000313" key="4">
    <source>
        <dbReference type="EMBL" id="OGZ20123.1"/>
    </source>
</evidence>
<feature type="coiled-coil region" evidence="1">
    <location>
        <begin position="527"/>
        <end position="557"/>
    </location>
</feature>
<organism evidence="4 5">
    <name type="scientific">Candidatus Nealsonbacteria bacterium RIFCSPHIGHO2_01_FULL_38_55</name>
    <dbReference type="NCBI Taxonomy" id="1801664"/>
    <lineage>
        <taxon>Bacteria</taxon>
        <taxon>Candidatus Nealsoniibacteriota</taxon>
    </lineage>
</organism>
<keyword evidence="3" id="KW-0812">Transmembrane</keyword>
<evidence type="ECO:0000256" key="3">
    <source>
        <dbReference type="SAM" id="Phobius"/>
    </source>
</evidence>
<reference evidence="4 5" key="1">
    <citation type="journal article" date="2016" name="Nat. Commun.">
        <title>Thousands of microbial genomes shed light on interconnected biogeochemical processes in an aquifer system.</title>
        <authorList>
            <person name="Anantharaman K."/>
            <person name="Brown C.T."/>
            <person name="Hug L.A."/>
            <person name="Sharon I."/>
            <person name="Castelle C.J."/>
            <person name="Probst A.J."/>
            <person name="Thomas B.C."/>
            <person name="Singh A."/>
            <person name="Wilkins M.J."/>
            <person name="Karaoz U."/>
            <person name="Brodie E.L."/>
            <person name="Williams K.H."/>
            <person name="Hubbard S.S."/>
            <person name="Banfield J.F."/>
        </authorList>
    </citation>
    <scope>NUCLEOTIDE SEQUENCE [LARGE SCALE GENOMIC DNA]</scope>
</reference>
<dbReference type="AlphaFoldDB" id="A0A1G2E2U6"/>
<keyword evidence="3" id="KW-0472">Membrane</keyword>